<sequence length="140" mass="14707">MSFSARIRLLLLAAGIGCGVALVPVGIALADDGRPVAEIAGPEAKARVLNTVEVSSQRRACNTTVEQPGGVNTTIYVYYNNCGTLRLRLTPFGRAVAFDGFYTYVGSCAVVPGGATVGWAVSPSQFPPVETHNWGLTNCM</sequence>
<keyword evidence="2" id="KW-1185">Reference proteome</keyword>
<protein>
    <submittedName>
        <fullName evidence="1">Uncharacterized protein</fullName>
    </submittedName>
</protein>
<dbReference type="PATRIC" id="fig|1156913.3.peg.3524"/>
<name>R4SRH7_9PSEU</name>
<reference evidence="1 2" key="1">
    <citation type="journal article" date="2013" name="BMC Genomics">
        <title>ContigScape: a Cytoscape plugin facilitating microbial genome gap closing.</title>
        <authorList>
            <person name="Tang B."/>
            <person name="Wang Q."/>
            <person name="Yang M."/>
            <person name="Xie F."/>
            <person name="Zhu Y."/>
            <person name="Zhuo Y."/>
            <person name="Wang S."/>
            <person name="Gao H."/>
            <person name="Ding X."/>
            <person name="Zhang L."/>
            <person name="Zhao G."/>
            <person name="Zheng H."/>
        </authorList>
    </citation>
    <scope>NUCLEOTIDE SEQUENCE [LARGE SCALE GENOMIC DNA]</scope>
    <source>
        <strain evidence="1 2">HCCB10007</strain>
    </source>
</reference>
<dbReference type="KEGG" id="aoi:AORI_3444"/>
<dbReference type="AlphaFoldDB" id="R4SRH7"/>
<dbReference type="HOGENOM" id="CLU_1830936_0_0_11"/>
<gene>
    <name evidence="1" type="ORF">AORI_3444</name>
</gene>
<dbReference type="Proteomes" id="UP000013968">
    <property type="component" value="Chromosome"/>
</dbReference>
<accession>R4SRH7</accession>
<proteinExistence type="predicted"/>
<organism evidence="1 2">
    <name type="scientific">Amycolatopsis keratiniphila</name>
    <dbReference type="NCBI Taxonomy" id="129921"/>
    <lineage>
        <taxon>Bacteria</taxon>
        <taxon>Bacillati</taxon>
        <taxon>Actinomycetota</taxon>
        <taxon>Actinomycetes</taxon>
        <taxon>Pseudonocardiales</taxon>
        <taxon>Pseudonocardiaceae</taxon>
        <taxon>Amycolatopsis</taxon>
        <taxon>Amycolatopsis japonica group</taxon>
    </lineage>
</organism>
<dbReference type="RefSeq" id="WP_016333795.1">
    <property type="nucleotide sequence ID" value="NC_021252.1"/>
</dbReference>
<dbReference type="EMBL" id="CP003410">
    <property type="protein sequence ID" value="AGM06029.1"/>
    <property type="molecule type" value="Genomic_DNA"/>
</dbReference>
<evidence type="ECO:0000313" key="1">
    <source>
        <dbReference type="EMBL" id="AGM06029.1"/>
    </source>
</evidence>
<evidence type="ECO:0000313" key="2">
    <source>
        <dbReference type="Proteomes" id="UP000013968"/>
    </source>
</evidence>